<evidence type="ECO:0000313" key="1">
    <source>
        <dbReference type="EMBL" id="MFC5834456.1"/>
    </source>
</evidence>
<dbReference type="EMBL" id="JBHSPA010000112">
    <property type="protein sequence ID" value="MFC5834456.1"/>
    <property type="molecule type" value="Genomic_DNA"/>
</dbReference>
<comment type="caution">
    <text evidence="1">The sequence shown here is derived from an EMBL/GenBank/DDBJ whole genome shotgun (WGS) entry which is preliminary data.</text>
</comment>
<protein>
    <submittedName>
        <fullName evidence="1">Uncharacterized protein</fullName>
    </submittedName>
</protein>
<name>A0ABW1DBL7_9ACTN</name>
<dbReference type="Proteomes" id="UP001596058">
    <property type="component" value="Unassembled WGS sequence"/>
</dbReference>
<reference evidence="2" key="1">
    <citation type="journal article" date="2019" name="Int. J. Syst. Evol. Microbiol.">
        <title>The Global Catalogue of Microorganisms (GCM) 10K type strain sequencing project: providing services to taxonomists for standard genome sequencing and annotation.</title>
        <authorList>
            <consortium name="The Broad Institute Genomics Platform"/>
            <consortium name="The Broad Institute Genome Sequencing Center for Infectious Disease"/>
            <person name="Wu L."/>
            <person name="Ma J."/>
        </authorList>
    </citation>
    <scope>NUCLEOTIDE SEQUENCE [LARGE SCALE GENOMIC DNA]</scope>
    <source>
        <strain evidence="2">CCUG 53903</strain>
    </source>
</reference>
<gene>
    <name evidence="1" type="ORF">ACFPZ3_62330</name>
</gene>
<evidence type="ECO:0000313" key="2">
    <source>
        <dbReference type="Proteomes" id="UP001596058"/>
    </source>
</evidence>
<organism evidence="1 2">
    <name type="scientific">Nonomuraea insulae</name>
    <dbReference type="NCBI Taxonomy" id="1616787"/>
    <lineage>
        <taxon>Bacteria</taxon>
        <taxon>Bacillati</taxon>
        <taxon>Actinomycetota</taxon>
        <taxon>Actinomycetes</taxon>
        <taxon>Streptosporangiales</taxon>
        <taxon>Streptosporangiaceae</taxon>
        <taxon>Nonomuraea</taxon>
    </lineage>
</organism>
<proteinExistence type="predicted"/>
<dbReference type="RefSeq" id="WP_379523869.1">
    <property type="nucleotide sequence ID" value="NZ_JBHSPA010000112.1"/>
</dbReference>
<sequence length="104" mass="11329">MSEIPDYVVHNNDGRTRSGHAGQVLAEEHEEFNRSLGSAVAAAGLLPYVGIALEALMRNMLEESEDLHGRTRLTADGQIVMARSNADVELASIQRAEAVRRMLA</sequence>
<keyword evidence="2" id="KW-1185">Reference proteome</keyword>
<accession>A0ABW1DBL7</accession>